<comment type="caution">
    <text evidence="1">The sequence shown here is derived from an EMBL/GenBank/DDBJ whole genome shotgun (WGS) entry which is preliminary data.</text>
</comment>
<dbReference type="AlphaFoldDB" id="A0A8J2L1S0"/>
<evidence type="ECO:0000313" key="2">
    <source>
        <dbReference type="Proteomes" id="UP000708208"/>
    </source>
</evidence>
<dbReference type="Proteomes" id="UP000708208">
    <property type="component" value="Unassembled WGS sequence"/>
</dbReference>
<accession>A0A8J2L1S0</accession>
<sequence length="227" mass="25877">MVKRVKYEVHFKLRFPNSHPASSPLRLLHLVPLSHIHGGELPKVNSSVSQQRTTFSTVYFYSFGAGRTSSGNARLCHRRHEVLPGYPTEHSLLCVVTFPDPDLRQVQVPLFGDTALNSNSLVQIVTLWELPNPRVLKGCINYVRECMNRKKSAFNKNLPHRKPILDRMRSKNFKTWTFSHIHSLAHLSEVVLPSGTLPQSIDDIFERKVPTGMAFWLKKTVKSKGEV</sequence>
<reference evidence="1" key="1">
    <citation type="submission" date="2021-06" db="EMBL/GenBank/DDBJ databases">
        <authorList>
            <person name="Hodson N. C."/>
            <person name="Mongue J. A."/>
            <person name="Jaron S. K."/>
        </authorList>
    </citation>
    <scope>NUCLEOTIDE SEQUENCE</scope>
</reference>
<dbReference type="EMBL" id="CAJVCH010309230">
    <property type="protein sequence ID" value="CAG7786033.1"/>
    <property type="molecule type" value="Genomic_DNA"/>
</dbReference>
<proteinExistence type="predicted"/>
<keyword evidence="2" id="KW-1185">Reference proteome</keyword>
<protein>
    <submittedName>
        <fullName evidence="1">Uncharacterized protein</fullName>
    </submittedName>
</protein>
<organism evidence="1 2">
    <name type="scientific">Allacma fusca</name>
    <dbReference type="NCBI Taxonomy" id="39272"/>
    <lineage>
        <taxon>Eukaryota</taxon>
        <taxon>Metazoa</taxon>
        <taxon>Ecdysozoa</taxon>
        <taxon>Arthropoda</taxon>
        <taxon>Hexapoda</taxon>
        <taxon>Collembola</taxon>
        <taxon>Symphypleona</taxon>
        <taxon>Sminthuridae</taxon>
        <taxon>Allacma</taxon>
    </lineage>
</organism>
<name>A0A8J2L1S0_9HEXA</name>
<gene>
    <name evidence="1" type="ORF">AFUS01_LOCUS24618</name>
</gene>
<evidence type="ECO:0000313" key="1">
    <source>
        <dbReference type="EMBL" id="CAG7786033.1"/>
    </source>
</evidence>